<evidence type="ECO:0000259" key="1">
    <source>
        <dbReference type="Pfam" id="PF13472"/>
    </source>
</evidence>
<dbReference type="Proteomes" id="UP001416393">
    <property type="component" value="Unassembled WGS sequence"/>
</dbReference>
<dbReference type="SUPFAM" id="SSF52266">
    <property type="entry name" value="SGNH hydrolase"/>
    <property type="match status" value="1"/>
</dbReference>
<proteinExistence type="predicted"/>
<feature type="domain" description="SGNH hydrolase-type esterase" evidence="1">
    <location>
        <begin position="54"/>
        <end position="203"/>
    </location>
</feature>
<dbReference type="Gene3D" id="3.40.50.1110">
    <property type="entry name" value="SGNH hydrolase"/>
    <property type="match status" value="1"/>
</dbReference>
<dbReference type="InterPro" id="IPR013830">
    <property type="entry name" value="SGNH_hydro"/>
</dbReference>
<evidence type="ECO:0000313" key="3">
    <source>
        <dbReference type="Proteomes" id="UP001416393"/>
    </source>
</evidence>
<dbReference type="Pfam" id="PF13472">
    <property type="entry name" value="Lipase_GDSL_2"/>
    <property type="match status" value="1"/>
</dbReference>
<keyword evidence="3" id="KW-1185">Reference proteome</keyword>
<dbReference type="PANTHER" id="PTHR30383">
    <property type="entry name" value="THIOESTERASE 1/PROTEASE 1/LYSOPHOSPHOLIPASE L1"/>
    <property type="match status" value="1"/>
</dbReference>
<dbReference type="InterPro" id="IPR036514">
    <property type="entry name" value="SGNH_hydro_sf"/>
</dbReference>
<sequence length="214" mass="25371">MRFLFFTIFLSGFFCQSQTSIRFKSEVNLINQKYDSIWIPSQETIVFTGSSSVRMWKDIQKLFPEYQIINSGFGGSQTIDLLNYTDDLILKYKPKKVFIYEGDNDISDKKRRKEILNTFSVIISKIKEQNASTQIILISPKPSIARWHLKRKYIKLNKKLKKICEEDDSLEFANVWDIMLENRKIKKELFIKDGLHMNEAGYNLWYSVIKNYVY</sequence>
<gene>
    <name evidence="2" type="ORF">VP395_00760</name>
</gene>
<accession>A0ABV0A6J0</accession>
<organism evidence="2 3">
    <name type="scientific">Mariniflexile soesokkakense</name>
    <dbReference type="NCBI Taxonomy" id="1343160"/>
    <lineage>
        <taxon>Bacteria</taxon>
        <taxon>Pseudomonadati</taxon>
        <taxon>Bacteroidota</taxon>
        <taxon>Flavobacteriia</taxon>
        <taxon>Flavobacteriales</taxon>
        <taxon>Flavobacteriaceae</taxon>
        <taxon>Mariniflexile</taxon>
    </lineage>
</organism>
<evidence type="ECO:0000313" key="2">
    <source>
        <dbReference type="EMBL" id="MEN3322243.1"/>
    </source>
</evidence>
<protein>
    <submittedName>
        <fullName evidence="2">GDSL-type esterase/lipase family protein</fullName>
    </submittedName>
</protein>
<reference evidence="2 3" key="1">
    <citation type="submission" date="2024-01" db="EMBL/GenBank/DDBJ databases">
        <title>Mariniflexile litorale sp. nov., isolated from the shallow sediments of the Sea of Japan.</title>
        <authorList>
            <person name="Romanenko L."/>
            <person name="Bystritskaya E."/>
            <person name="Isaeva M."/>
        </authorList>
    </citation>
    <scope>NUCLEOTIDE SEQUENCE [LARGE SCALE GENOMIC DNA]</scope>
    <source>
        <strain evidence="2 3">KCTC 32427</strain>
    </source>
</reference>
<dbReference type="RefSeq" id="WP_346239787.1">
    <property type="nucleotide sequence ID" value="NZ_JAZHYP010000001.1"/>
</dbReference>
<comment type="caution">
    <text evidence="2">The sequence shown here is derived from an EMBL/GenBank/DDBJ whole genome shotgun (WGS) entry which is preliminary data.</text>
</comment>
<name>A0ABV0A6J0_9FLAO</name>
<dbReference type="InterPro" id="IPR051532">
    <property type="entry name" value="Ester_Hydrolysis_Enzymes"/>
</dbReference>
<dbReference type="EMBL" id="JAZHYP010000001">
    <property type="protein sequence ID" value="MEN3322243.1"/>
    <property type="molecule type" value="Genomic_DNA"/>
</dbReference>